<dbReference type="InterPro" id="IPR050994">
    <property type="entry name" value="At_inactive_RLKs"/>
</dbReference>
<dbReference type="InterPro" id="IPR000719">
    <property type="entry name" value="Prot_kinase_dom"/>
</dbReference>
<evidence type="ECO:0000256" key="8">
    <source>
        <dbReference type="SAM" id="MobiDB-lite"/>
    </source>
</evidence>
<proteinExistence type="predicted"/>
<dbReference type="InterPro" id="IPR000203">
    <property type="entry name" value="GPS"/>
</dbReference>
<feature type="region of interest" description="Disordered" evidence="8">
    <location>
        <begin position="828"/>
        <end position="865"/>
    </location>
</feature>
<dbReference type="GO" id="GO:0004672">
    <property type="term" value="F:protein kinase activity"/>
    <property type="evidence" value="ECO:0007669"/>
    <property type="project" value="InterPro"/>
</dbReference>
<evidence type="ECO:0000256" key="5">
    <source>
        <dbReference type="ARBA" id="ARBA00022989"/>
    </source>
</evidence>
<dbReference type="InterPro" id="IPR057244">
    <property type="entry name" value="GAIN_B"/>
</dbReference>
<dbReference type="PANTHER" id="PTHR48010:SF58">
    <property type="entry name" value="RECEPTOR PROTEIN KINASE-LIKE PROTEIN ZAR1"/>
    <property type="match status" value="1"/>
</dbReference>
<evidence type="ECO:0000256" key="6">
    <source>
        <dbReference type="ARBA" id="ARBA00023136"/>
    </source>
</evidence>
<dbReference type="InParanoid" id="A0A2P6NQ80"/>
<evidence type="ECO:0000313" key="12">
    <source>
        <dbReference type="Proteomes" id="UP000241769"/>
    </source>
</evidence>
<dbReference type="PANTHER" id="PTHR48010">
    <property type="entry name" value="OS05G0588300 PROTEIN"/>
    <property type="match status" value="1"/>
</dbReference>
<dbReference type="SUPFAM" id="SSF52058">
    <property type="entry name" value="L domain-like"/>
    <property type="match status" value="1"/>
</dbReference>
<evidence type="ECO:0000259" key="10">
    <source>
        <dbReference type="PROSITE" id="PS50221"/>
    </source>
</evidence>
<dbReference type="SUPFAM" id="SSF56112">
    <property type="entry name" value="Protein kinase-like (PK-like)"/>
    <property type="match status" value="1"/>
</dbReference>
<dbReference type="SMART" id="SM00303">
    <property type="entry name" value="GPS"/>
    <property type="match status" value="1"/>
</dbReference>
<evidence type="ECO:0000256" key="2">
    <source>
        <dbReference type="ARBA" id="ARBA00022614"/>
    </source>
</evidence>
<dbReference type="Pfam" id="PF01825">
    <property type="entry name" value="GPS"/>
    <property type="match status" value="1"/>
</dbReference>
<dbReference type="OrthoDB" id="19274at2759"/>
<dbReference type="Proteomes" id="UP000241769">
    <property type="component" value="Unassembled WGS sequence"/>
</dbReference>
<reference evidence="11 12" key="1">
    <citation type="journal article" date="2018" name="Genome Biol. Evol.">
        <title>Multiple Roots of Fruiting Body Formation in Amoebozoa.</title>
        <authorList>
            <person name="Hillmann F."/>
            <person name="Forbes G."/>
            <person name="Novohradska S."/>
            <person name="Ferling I."/>
            <person name="Riege K."/>
            <person name="Groth M."/>
            <person name="Westermann M."/>
            <person name="Marz M."/>
            <person name="Spaller T."/>
            <person name="Winckler T."/>
            <person name="Schaap P."/>
            <person name="Glockner G."/>
        </authorList>
    </citation>
    <scope>NUCLEOTIDE SEQUENCE [LARGE SCALE GENOMIC DNA]</scope>
    <source>
        <strain evidence="11 12">Jena</strain>
    </source>
</reference>
<comment type="caution">
    <text evidence="11">The sequence shown here is derived from an EMBL/GenBank/DDBJ whole genome shotgun (WGS) entry which is preliminary data.</text>
</comment>
<dbReference type="InterPro" id="IPR032675">
    <property type="entry name" value="LRR_dom_sf"/>
</dbReference>
<dbReference type="EMBL" id="MDYQ01000035">
    <property type="protein sequence ID" value="PRP86105.1"/>
    <property type="molecule type" value="Genomic_DNA"/>
</dbReference>
<keyword evidence="12" id="KW-1185">Reference proteome</keyword>
<dbReference type="Pfam" id="PF07714">
    <property type="entry name" value="PK_Tyr_Ser-Thr"/>
    <property type="match status" value="1"/>
</dbReference>
<evidence type="ECO:0000256" key="3">
    <source>
        <dbReference type="ARBA" id="ARBA00022692"/>
    </source>
</evidence>
<keyword evidence="2" id="KW-0433">Leucine-rich repeat</keyword>
<dbReference type="Gene3D" id="3.30.200.20">
    <property type="entry name" value="Phosphorylase Kinase, domain 1"/>
    <property type="match status" value="1"/>
</dbReference>
<dbReference type="Gene3D" id="3.80.10.10">
    <property type="entry name" value="Ribonuclease Inhibitor"/>
    <property type="match status" value="1"/>
</dbReference>
<dbReference type="GO" id="GO:0016020">
    <property type="term" value="C:membrane"/>
    <property type="evidence" value="ECO:0007669"/>
    <property type="project" value="UniProtKB-SubCell"/>
</dbReference>
<dbReference type="Gene3D" id="1.10.510.10">
    <property type="entry name" value="Transferase(Phosphotransferase) domain 1"/>
    <property type="match status" value="1"/>
</dbReference>
<keyword evidence="6" id="KW-0472">Membrane</keyword>
<evidence type="ECO:0000256" key="1">
    <source>
        <dbReference type="ARBA" id="ARBA00004370"/>
    </source>
</evidence>
<sequence length="865" mass="93938">MFTNAGGGTTPKSGPALDSTILHCQNNQSRYTLSSACSVLSELSLSSECPHRQGLYNTGPMKPLNRLSILLCVLGFFVLGDVHAASIGEVDPPTSSTQAPSPTLPKPYPNSTLFRHFWLSAGGKDALWKGDNVCNSTDFVGVTCRQNGGILGVIVDPSSLDPSKSNRTIDPIVSQLFLGSPSSTIVMDGCGMRGTIPSTIWNITTLRNLSLSHNSLEGSVPTPPSSVPSLLALALDGNALSGSLTFLYQMPSLKSLNVSHNNLSDSLPDVSKILNGTDASLWSSVDFSHNHIYGTIPSSYYFLNKSIVFDLDDNDLTSLEAVPSVYTHRSSPFYSNSANCTIRNNPIPCNISERFYFCNYTCVDTRPVSVVIRSLYNRSISVLDAEVIMETHSASAGDQLPSLLSALTSSILRGNTSSFSIRSNDISLLAHTFSASSVYNASTFSLRVNDDVSASVPSSIIIGDVTVVVSIIPQNPYVTDNTYVVGGGVVGVSLYNEAEELDVSNLSHPINISMGSSPPNQTCLYWAEVEREWKREGCQTLYVSDRVTCQCDHLTNFSLGSTPSIPQQRQVTSPSNNETKTIYIIVGASVGVAIKKCIDETTKRDLIREATVMKGMHHPNIVQYLGQDLMGREVYYVMEWIDVNVDGSMCATYLTIAMALTYLSESRLVHTRLTPDKVLCRKEGNEFFVKLCGFSHCIVDGTKTILRDIGLHTAPEVLLSDGLQTVTSNVYSFGMLVYRLGYGADPLAARSQKEMVKAIQSGEVKLDMEHGWAEHLQSIVSRCTRALVEERPPFSRICRELEAKSRLKRSDSFVNQSREDVDSYSVLNMLEGQNSGAPPGLEPGPPAPKAGILPLNYGASLSRGR</sequence>
<keyword evidence="7" id="KW-1015">Disulfide bond</keyword>
<keyword evidence="5" id="KW-1133">Transmembrane helix</keyword>
<evidence type="ECO:0000256" key="4">
    <source>
        <dbReference type="ARBA" id="ARBA00022737"/>
    </source>
</evidence>
<dbReference type="InterPro" id="IPR011009">
    <property type="entry name" value="Kinase-like_dom_sf"/>
</dbReference>
<accession>A0A2P6NQ80</accession>
<name>A0A2P6NQ80_9EUKA</name>
<feature type="domain" description="GAIN-B" evidence="10">
    <location>
        <begin position="417"/>
        <end position="567"/>
    </location>
</feature>
<dbReference type="Gene3D" id="2.60.220.50">
    <property type="match status" value="1"/>
</dbReference>
<evidence type="ECO:0000259" key="9">
    <source>
        <dbReference type="PROSITE" id="PS50011"/>
    </source>
</evidence>
<dbReference type="AlphaFoldDB" id="A0A2P6NQ80"/>
<dbReference type="InterPro" id="IPR001245">
    <property type="entry name" value="Ser-Thr/Tyr_kinase_cat_dom"/>
</dbReference>
<evidence type="ECO:0000256" key="7">
    <source>
        <dbReference type="ARBA" id="ARBA00023157"/>
    </source>
</evidence>
<gene>
    <name evidence="11" type="ORF">PROFUN_03092</name>
</gene>
<keyword evidence="4" id="KW-0677">Repeat</keyword>
<dbReference type="InterPro" id="IPR001611">
    <property type="entry name" value="Leu-rich_rpt"/>
</dbReference>
<dbReference type="GO" id="GO:0005524">
    <property type="term" value="F:ATP binding"/>
    <property type="evidence" value="ECO:0007669"/>
    <property type="project" value="InterPro"/>
</dbReference>
<evidence type="ECO:0000313" key="11">
    <source>
        <dbReference type="EMBL" id="PRP86105.1"/>
    </source>
</evidence>
<protein>
    <recommendedName>
        <fullName evidence="13">Protein kinase domain-containing protein</fullName>
    </recommendedName>
</protein>
<feature type="domain" description="Protein kinase" evidence="9">
    <location>
        <begin position="551"/>
        <end position="814"/>
    </location>
</feature>
<organism evidence="11 12">
    <name type="scientific">Planoprotostelium fungivorum</name>
    <dbReference type="NCBI Taxonomy" id="1890364"/>
    <lineage>
        <taxon>Eukaryota</taxon>
        <taxon>Amoebozoa</taxon>
        <taxon>Evosea</taxon>
        <taxon>Variosea</taxon>
        <taxon>Cavosteliida</taxon>
        <taxon>Cavosteliaceae</taxon>
        <taxon>Planoprotostelium</taxon>
    </lineage>
</organism>
<dbReference type="PROSITE" id="PS51450">
    <property type="entry name" value="LRR"/>
    <property type="match status" value="1"/>
</dbReference>
<comment type="subcellular location">
    <subcellularLocation>
        <location evidence="1">Membrane</location>
    </subcellularLocation>
</comment>
<dbReference type="PROSITE" id="PS50011">
    <property type="entry name" value="PROTEIN_KINASE_DOM"/>
    <property type="match status" value="1"/>
</dbReference>
<dbReference type="InterPro" id="IPR046338">
    <property type="entry name" value="GAIN_dom_sf"/>
</dbReference>
<evidence type="ECO:0008006" key="13">
    <source>
        <dbReference type="Google" id="ProtNLM"/>
    </source>
</evidence>
<dbReference type="PROSITE" id="PS50221">
    <property type="entry name" value="GAIN_B"/>
    <property type="match status" value="1"/>
</dbReference>
<keyword evidence="3" id="KW-0812">Transmembrane</keyword>